<organism evidence="2 3">
    <name type="scientific">Rubrivivax albus</name>
    <dbReference type="NCBI Taxonomy" id="2499835"/>
    <lineage>
        <taxon>Bacteria</taxon>
        <taxon>Pseudomonadati</taxon>
        <taxon>Pseudomonadota</taxon>
        <taxon>Betaproteobacteria</taxon>
        <taxon>Burkholderiales</taxon>
        <taxon>Sphaerotilaceae</taxon>
        <taxon>Rubrivivax</taxon>
    </lineage>
</organism>
<feature type="transmembrane region" description="Helical" evidence="1">
    <location>
        <begin position="29"/>
        <end position="53"/>
    </location>
</feature>
<accession>A0A3S2WTQ7</accession>
<evidence type="ECO:0008006" key="4">
    <source>
        <dbReference type="Google" id="ProtNLM"/>
    </source>
</evidence>
<keyword evidence="1" id="KW-1133">Transmembrane helix</keyword>
<evidence type="ECO:0000313" key="3">
    <source>
        <dbReference type="Proteomes" id="UP000288178"/>
    </source>
</evidence>
<feature type="transmembrane region" description="Helical" evidence="1">
    <location>
        <begin position="149"/>
        <end position="175"/>
    </location>
</feature>
<feature type="transmembrane region" description="Helical" evidence="1">
    <location>
        <begin position="109"/>
        <end position="129"/>
    </location>
</feature>
<protein>
    <recommendedName>
        <fullName evidence="4">Metal-dependent hydrolase</fullName>
    </recommendedName>
</protein>
<gene>
    <name evidence="2" type="ORF">ENE75_16540</name>
</gene>
<feature type="transmembrane region" description="Helical" evidence="1">
    <location>
        <begin position="81"/>
        <end position="102"/>
    </location>
</feature>
<reference evidence="2 3" key="1">
    <citation type="submission" date="2019-01" db="EMBL/GenBank/DDBJ databases">
        <authorList>
            <person name="Chen W.-M."/>
        </authorList>
    </citation>
    <scope>NUCLEOTIDE SEQUENCE [LARGE SCALE GENOMIC DNA]</scope>
    <source>
        <strain evidence="2 3">ICH-3</strain>
    </source>
</reference>
<evidence type="ECO:0000313" key="2">
    <source>
        <dbReference type="EMBL" id="RVT50598.1"/>
    </source>
</evidence>
<keyword evidence="3" id="KW-1185">Reference proteome</keyword>
<dbReference type="Proteomes" id="UP000288178">
    <property type="component" value="Unassembled WGS sequence"/>
</dbReference>
<evidence type="ECO:0000256" key="1">
    <source>
        <dbReference type="SAM" id="Phobius"/>
    </source>
</evidence>
<dbReference type="OrthoDB" id="9811877at2"/>
<sequence>MDILAHTLWAGLGTAWLARRRRDVTRRTVAATMALAALPDVIQMLPVLAWWAVGGGTWAAVQAFAIAMPGQEPVMPVWVTAWSHTIHCIAHSAVIAAGVTLLRWAWRRALWLPLLGWWSHIVIDVFTHSADYYASPVLYPFTQRGFDGIAWITPWFMALNYLALATAGIALLVSARRRSRSGALRPPIDPTGNST</sequence>
<keyword evidence="1" id="KW-0812">Transmembrane</keyword>
<dbReference type="RefSeq" id="WP_128199414.1">
    <property type="nucleotide sequence ID" value="NZ_SACT01000005.1"/>
</dbReference>
<keyword evidence="1" id="KW-0472">Membrane</keyword>
<proteinExistence type="predicted"/>
<dbReference type="AlphaFoldDB" id="A0A3S2WTQ7"/>
<dbReference type="EMBL" id="SACT01000005">
    <property type="protein sequence ID" value="RVT50598.1"/>
    <property type="molecule type" value="Genomic_DNA"/>
</dbReference>
<comment type="caution">
    <text evidence="2">The sequence shown here is derived from an EMBL/GenBank/DDBJ whole genome shotgun (WGS) entry which is preliminary data.</text>
</comment>
<name>A0A3S2WTQ7_9BURK</name>